<evidence type="ECO:0000313" key="9">
    <source>
        <dbReference type="Proteomes" id="UP001152798"/>
    </source>
</evidence>
<accession>A0A9P0HEX2</accession>
<keyword evidence="3" id="KW-0560">Oxidoreductase</keyword>
<dbReference type="InterPro" id="IPR023210">
    <property type="entry name" value="NADP_OxRdtase_dom"/>
</dbReference>
<feature type="binding site" evidence="5">
    <location>
        <position position="136"/>
    </location>
    <ligand>
        <name>substrate</name>
    </ligand>
</feature>
<proteinExistence type="inferred from homology"/>
<dbReference type="InterPro" id="IPR036812">
    <property type="entry name" value="NAD(P)_OxRdtase_dom_sf"/>
</dbReference>
<evidence type="ECO:0000256" key="4">
    <source>
        <dbReference type="PIRSR" id="PIRSR000097-1"/>
    </source>
</evidence>
<evidence type="ECO:0000256" key="5">
    <source>
        <dbReference type="PIRSR" id="PIRSR000097-2"/>
    </source>
</evidence>
<dbReference type="Pfam" id="PF00248">
    <property type="entry name" value="Aldo_ket_red"/>
    <property type="match status" value="1"/>
</dbReference>
<keyword evidence="9" id="KW-1185">Reference proteome</keyword>
<dbReference type="InterPro" id="IPR020471">
    <property type="entry name" value="AKR"/>
</dbReference>
<sequence>MEGEEVEEESYNGTLKSLKPFRRVKDTKVTLNNGIRMPVLGFGTYKIQGLEDLLQIIKFALSAGYKLFDTASDYYNERDLGTSLAAHLPANNLERDDIFVISKLATEDQCVANVRKAVLKSMKNLMMEQIDLYLVHWPGASILDIPEDDSPKHRNVRQDTWQQLVRLLDEEKLRSIGVSNFCERHLVDLLEYSSVKPVVNQVEFHPHYRQPQELLDLCKEQDIFLQAYGIFGGGENAILFDPVIIEVLKAIKRRIPYLTTAQVILRWALQSGFGVLTRAMDYTPIHCNADLDFYITKRQMKQINAISTRTKYYWDPEYIVH</sequence>
<dbReference type="PANTHER" id="PTHR43827">
    <property type="entry name" value="2,5-DIKETO-D-GLUCONIC ACID REDUCTASE"/>
    <property type="match status" value="1"/>
</dbReference>
<organism evidence="8 9">
    <name type="scientific">Nezara viridula</name>
    <name type="common">Southern green stink bug</name>
    <name type="synonym">Cimex viridulus</name>
    <dbReference type="NCBI Taxonomy" id="85310"/>
    <lineage>
        <taxon>Eukaryota</taxon>
        <taxon>Metazoa</taxon>
        <taxon>Ecdysozoa</taxon>
        <taxon>Arthropoda</taxon>
        <taxon>Hexapoda</taxon>
        <taxon>Insecta</taxon>
        <taxon>Pterygota</taxon>
        <taxon>Neoptera</taxon>
        <taxon>Paraneoptera</taxon>
        <taxon>Hemiptera</taxon>
        <taxon>Heteroptera</taxon>
        <taxon>Panheteroptera</taxon>
        <taxon>Pentatomomorpha</taxon>
        <taxon>Pentatomoidea</taxon>
        <taxon>Pentatomidae</taxon>
        <taxon>Pentatominae</taxon>
        <taxon>Nezara</taxon>
    </lineage>
</organism>
<evidence type="ECO:0000256" key="3">
    <source>
        <dbReference type="ARBA" id="ARBA00023002"/>
    </source>
</evidence>
<evidence type="ECO:0000256" key="6">
    <source>
        <dbReference type="PIRSR" id="PIRSR000097-3"/>
    </source>
</evidence>
<gene>
    <name evidence="8" type="ORF">NEZAVI_LOCUS9882</name>
</gene>
<feature type="domain" description="NADP-dependent oxidoreductase" evidence="7">
    <location>
        <begin position="40"/>
        <end position="306"/>
    </location>
</feature>
<dbReference type="Proteomes" id="UP001152798">
    <property type="component" value="Chromosome 4"/>
</dbReference>
<reference evidence="8" key="1">
    <citation type="submission" date="2022-01" db="EMBL/GenBank/DDBJ databases">
        <authorList>
            <person name="King R."/>
        </authorList>
    </citation>
    <scope>NUCLEOTIDE SEQUENCE</scope>
</reference>
<feature type="active site" description="Proton donor" evidence="4">
    <location>
        <position position="74"/>
    </location>
</feature>
<dbReference type="AlphaFoldDB" id="A0A9P0HEX2"/>
<keyword evidence="2" id="KW-0521">NADP</keyword>
<evidence type="ECO:0000259" key="7">
    <source>
        <dbReference type="Pfam" id="PF00248"/>
    </source>
</evidence>
<protein>
    <recommendedName>
        <fullName evidence="7">NADP-dependent oxidoreductase domain-containing protein</fullName>
    </recommendedName>
</protein>
<comment type="similarity">
    <text evidence="1">Belongs to the aldo/keto reductase family.</text>
</comment>
<dbReference type="Gene3D" id="3.20.20.100">
    <property type="entry name" value="NADP-dependent oxidoreductase domain"/>
    <property type="match status" value="1"/>
</dbReference>
<dbReference type="PIRSF" id="PIRSF000097">
    <property type="entry name" value="AKR"/>
    <property type="match status" value="1"/>
</dbReference>
<evidence type="ECO:0000256" key="1">
    <source>
        <dbReference type="ARBA" id="ARBA00007905"/>
    </source>
</evidence>
<dbReference type="OrthoDB" id="416253at2759"/>
<dbReference type="GO" id="GO:0016616">
    <property type="term" value="F:oxidoreductase activity, acting on the CH-OH group of donors, NAD or NADP as acceptor"/>
    <property type="evidence" value="ECO:0007669"/>
    <property type="project" value="UniProtKB-ARBA"/>
</dbReference>
<feature type="site" description="Lowers pKa of active site Tyr" evidence="6">
    <location>
        <position position="103"/>
    </location>
</feature>
<dbReference type="EMBL" id="OV725080">
    <property type="protein sequence ID" value="CAH1400700.1"/>
    <property type="molecule type" value="Genomic_DNA"/>
</dbReference>
<dbReference type="SUPFAM" id="SSF51430">
    <property type="entry name" value="NAD(P)-linked oxidoreductase"/>
    <property type="match status" value="1"/>
</dbReference>
<name>A0A9P0HEX2_NEZVI</name>
<dbReference type="PANTHER" id="PTHR43827:SF3">
    <property type="entry name" value="NADP-DEPENDENT OXIDOREDUCTASE DOMAIN-CONTAINING PROTEIN"/>
    <property type="match status" value="1"/>
</dbReference>
<evidence type="ECO:0000313" key="8">
    <source>
        <dbReference type="EMBL" id="CAH1400700.1"/>
    </source>
</evidence>
<dbReference type="PRINTS" id="PR00069">
    <property type="entry name" value="ALDKETRDTASE"/>
</dbReference>
<evidence type="ECO:0000256" key="2">
    <source>
        <dbReference type="ARBA" id="ARBA00022857"/>
    </source>
</evidence>